<dbReference type="SUPFAM" id="SSF50978">
    <property type="entry name" value="WD40 repeat-like"/>
    <property type="match status" value="1"/>
</dbReference>
<feature type="compositionally biased region" description="Basic and acidic residues" evidence="8">
    <location>
        <begin position="134"/>
        <end position="143"/>
    </location>
</feature>
<keyword evidence="6" id="KW-0539">Nucleus</keyword>
<evidence type="ECO:0000256" key="2">
    <source>
        <dbReference type="ARBA" id="ARBA00022574"/>
    </source>
</evidence>
<feature type="repeat" description="WD" evidence="7">
    <location>
        <begin position="345"/>
        <end position="386"/>
    </location>
</feature>
<dbReference type="AlphaFoldDB" id="A0A2V3IXR2"/>
<feature type="repeat" description="WD" evidence="7">
    <location>
        <begin position="432"/>
        <end position="473"/>
    </location>
</feature>
<comment type="subcellular location">
    <subcellularLocation>
        <location evidence="1">Nucleus</location>
    </subcellularLocation>
</comment>
<dbReference type="PROSITE" id="PS50082">
    <property type="entry name" value="WD_REPEATS_2"/>
    <property type="match status" value="6"/>
</dbReference>
<reference evidence="9 10" key="1">
    <citation type="journal article" date="2018" name="Mol. Biol. Evol.">
        <title>Analysis of the draft genome of the red seaweed Gracilariopsis chorda provides insights into genome size evolution in Rhodophyta.</title>
        <authorList>
            <person name="Lee J."/>
            <person name="Yang E.C."/>
            <person name="Graf L."/>
            <person name="Yang J.H."/>
            <person name="Qiu H."/>
            <person name="Zel Zion U."/>
            <person name="Chan C.X."/>
            <person name="Stephens T.G."/>
            <person name="Weber A.P.M."/>
            <person name="Boo G.H."/>
            <person name="Boo S.M."/>
            <person name="Kim K.M."/>
            <person name="Shin Y."/>
            <person name="Jung M."/>
            <person name="Lee S.J."/>
            <person name="Yim H.S."/>
            <person name="Lee J.H."/>
            <person name="Bhattacharya D."/>
            <person name="Yoon H.S."/>
        </authorList>
    </citation>
    <scope>NUCLEOTIDE SEQUENCE [LARGE SCALE GENOMIC DNA]</scope>
    <source>
        <strain evidence="9 10">SKKU-2015</strain>
        <tissue evidence="9">Whole body</tissue>
    </source>
</reference>
<evidence type="ECO:0000313" key="10">
    <source>
        <dbReference type="Proteomes" id="UP000247409"/>
    </source>
</evidence>
<dbReference type="PROSITE" id="PS00678">
    <property type="entry name" value="WD_REPEATS_1"/>
    <property type="match status" value="1"/>
</dbReference>
<dbReference type="Pfam" id="PF08513">
    <property type="entry name" value="LisH"/>
    <property type="match status" value="1"/>
</dbReference>
<dbReference type="InterPro" id="IPR001680">
    <property type="entry name" value="WD40_rpt"/>
</dbReference>
<protein>
    <submittedName>
        <fullName evidence="9">F-box-like/WD repeat-containing protein TBL1XR1</fullName>
    </submittedName>
</protein>
<dbReference type="InterPro" id="IPR045183">
    <property type="entry name" value="Ebi-like"/>
</dbReference>
<dbReference type="OrthoDB" id="1367865at2759"/>
<feature type="repeat" description="WD" evidence="7">
    <location>
        <begin position="262"/>
        <end position="303"/>
    </location>
</feature>
<dbReference type="SMART" id="SM00667">
    <property type="entry name" value="LisH"/>
    <property type="match status" value="1"/>
</dbReference>
<dbReference type="EMBL" id="NBIV01000031">
    <property type="protein sequence ID" value="PXF46932.1"/>
    <property type="molecule type" value="Genomic_DNA"/>
</dbReference>
<dbReference type="CDD" id="cd00200">
    <property type="entry name" value="WD40"/>
    <property type="match status" value="1"/>
</dbReference>
<sequence length="517" mass="56994">MSSKPLTHTTVSSDEINYLVFRYLQESGYVHSAFAFGYESQVIKTKIDGSQIPPGALLSFVQRGINFVEIEESLMEESKDGTHAMDGVTSLLDVHRCLCNQDFKTSRQNLNVINGTNDPPLMEVDEKEPGTSMDKPKEKKKSNVDVPDSDVLTLRGHTSEVFVCAWNPRTSVLATGSGDSTARIWPIPTTFPAPSSASAAAAAQPLVLPHTTERPRSTTLTKHKSNDVTTLDWNPTGTLLATGSYDGVAKVWTETGDLKFSLVHHSGPLFSLKWNKRGNYILIGSVDKTTTVWNGLSGQLVRQFTMHEAPCLDVDWKDDVTFASCSTDKLIYMHNLESNVPIRAYRGHEDEINCIRFDPSGMLLASCSDDYTAKIWSTKSNKMLFNLAEHTREVYTMKWCPSANRRLVLATASFDAMVKLWDVNSGRCIKTLTGHADPVYSLAYSPDGQFLVSGSFDRSFCIWSAKDGSLVKRFAGDGGIFEVAWNPVGDKVAACFSSNTVCVVDLRKMMSSTVKAS</sequence>
<dbReference type="FunFam" id="2.130.10.10:FF:000218">
    <property type="entry name" value="WD40 repeat-containing protein HOS15"/>
    <property type="match status" value="1"/>
</dbReference>
<dbReference type="PROSITE" id="PS50896">
    <property type="entry name" value="LISH"/>
    <property type="match status" value="1"/>
</dbReference>
<evidence type="ECO:0000256" key="6">
    <source>
        <dbReference type="ARBA" id="ARBA00023242"/>
    </source>
</evidence>
<feature type="repeat" description="WD" evidence="7">
    <location>
        <begin position="221"/>
        <end position="252"/>
    </location>
</feature>
<dbReference type="SMART" id="SM00320">
    <property type="entry name" value="WD40"/>
    <property type="match status" value="8"/>
</dbReference>
<dbReference type="Pfam" id="PF00400">
    <property type="entry name" value="WD40"/>
    <property type="match status" value="7"/>
</dbReference>
<dbReference type="Gene3D" id="2.130.10.10">
    <property type="entry name" value="YVTN repeat-like/Quinoprotein amine dehydrogenase"/>
    <property type="match status" value="1"/>
</dbReference>
<evidence type="ECO:0000256" key="8">
    <source>
        <dbReference type="SAM" id="MobiDB-lite"/>
    </source>
</evidence>
<dbReference type="PROSITE" id="PS50231">
    <property type="entry name" value="RICIN_B_LECTIN"/>
    <property type="match status" value="1"/>
</dbReference>
<feature type="repeat" description="WD" evidence="7">
    <location>
        <begin position="154"/>
        <end position="185"/>
    </location>
</feature>
<dbReference type="PRINTS" id="PR00320">
    <property type="entry name" value="GPROTEINBRPT"/>
</dbReference>
<dbReference type="FunFam" id="1.20.960.30:FF:000001">
    <property type="entry name" value="F-box-like/WD repeat-containing protein TBL1XR1"/>
    <property type="match status" value="1"/>
</dbReference>
<dbReference type="InterPro" id="IPR011047">
    <property type="entry name" value="Quinoprotein_ADH-like_sf"/>
</dbReference>
<evidence type="ECO:0000313" key="9">
    <source>
        <dbReference type="EMBL" id="PXF46932.1"/>
    </source>
</evidence>
<dbReference type="STRING" id="448386.A0A2V3IXR2"/>
<feature type="region of interest" description="Disordered" evidence="8">
    <location>
        <begin position="110"/>
        <end position="145"/>
    </location>
</feature>
<dbReference type="PANTHER" id="PTHR22846:SF2">
    <property type="entry name" value="F-BOX-LIKE_WD REPEAT-CONTAINING PROTEIN EBI"/>
    <property type="match status" value="1"/>
</dbReference>
<dbReference type="GO" id="GO:0000118">
    <property type="term" value="C:histone deacetylase complex"/>
    <property type="evidence" value="ECO:0007669"/>
    <property type="project" value="TreeGrafter"/>
</dbReference>
<dbReference type="GO" id="GO:0003714">
    <property type="term" value="F:transcription corepressor activity"/>
    <property type="evidence" value="ECO:0007669"/>
    <property type="project" value="InterPro"/>
</dbReference>
<evidence type="ECO:0000256" key="4">
    <source>
        <dbReference type="ARBA" id="ARBA00023015"/>
    </source>
</evidence>
<dbReference type="GO" id="GO:0006357">
    <property type="term" value="P:regulation of transcription by RNA polymerase II"/>
    <property type="evidence" value="ECO:0007669"/>
    <property type="project" value="TreeGrafter"/>
</dbReference>
<keyword evidence="3" id="KW-0677">Repeat</keyword>
<keyword evidence="2 7" id="KW-0853">WD repeat</keyword>
<dbReference type="InterPro" id="IPR036322">
    <property type="entry name" value="WD40_repeat_dom_sf"/>
</dbReference>
<dbReference type="InterPro" id="IPR020472">
    <property type="entry name" value="WD40_PAC1"/>
</dbReference>
<name>A0A2V3IXR2_9FLOR</name>
<gene>
    <name evidence="9" type="ORF">BWQ96_03270</name>
</gene>
<dbReference type="SUPFAM" id="SSF50998">
    <property type="entry name" value="Quinoprotein alcohol dehydrogenase-like"/>
    <property type="match status" value="1"/>
</dbReference>
<proteinExistence type="predicted"/>
<dbReference type="InterPro" id="IPR019775">
    <property type="entry name" value="WD40_repeat_CS"/>
</dbReference>
<dbReference type="Gene3D" id="1.20.960.30">
    <property type="match status" value="1"/>
</dbReference>
<dbReference type="Proteomes" id="UP000247409">
    <property type="component" value="Unassembled WGS sequence"/>
</dbReference>
<dbReference type="PROSITE" id="PS50294">
    <property type="entry name" value="WD_REPEATS_REGION"/>
    <property type="match status" value="6"/>
</dbReference>
<evidence type="ECO:0000256" key="5">
    <source>
        <dbReference type="ARBA" id="ARBA00023163"/>
    </source>
</evidence>
<feature type="repeat" description="WD" evidence="7">
    <location>
        <begin position="387"/>
        <end position="431"/>
    </location>
</feature>
<organism evidence="9 10">
    <name type="scientific">Gracilariopsis chorda</name>
    <dbReference type="NCBI Taxonomy" id="448386"/>
    <lineage>
        <taxon>Eukaryota</taxon>
        <taxon>Rhodophyta</taxon>
        <taxon>Florideophyceae</taxon>
        <taxon>Rhodymeniophycidae</taxon>
        <taxon>Gracilariales</taxon>
        <taxon>Gracilariaceae</taxon>
        <taxon>Gracilariopsis</taxon>
    </lineage>
</organism>
<evidence type="ECO:0000256" key="3">
    <source>
        <dbReference type="ARBA" id="ARBA00022737"/>
    </source>
</evidence>
<dbReference type="PANTHER" id="PTHR22846">
    <property type="entry name" value="WD40 REPEAT PROTEIN"/>
    <property type="match status" value="1"/>
</dbReference>
<accession>A0A2V3IXR2</accession>
<comment type="caution">
    <text evidence="9">The sequence shown here is derived from an EMBL/GenBank/DDBJ whole genome shotgun (WGS) entry which is preliminary data.</text>
</comment>
<evidence type="ECO:0000256" key="7">
    <source>
        <dbReference type="PROSITE-ProRule" id="PRU00221"/>
    </source>
</evidence>
<keyword evidence="4" id="KW-0805">Transcription regulation</keyword>
<dbReference type="InterPro" id="IPR015943">
    <property type="entry name" value="WD40/YVTN_repeat-like_dom_sf"/>
</dbReference>
<evidence type="ECO:0000256" key="1">
    <source>
        <dbReference type="ARBA" id="ARBA00004123"/>
    </source>
</evidence>
<keyword evidence="5" id="KW-0804">Transcription</keyword>
<keyword evidence="10" id="KW-1185">Reference proteome</keyword>
<dbReference type="InterPro" id="IPR006594">
    <property type="entry name" value="LisH"/>
</dbReference>